<gene>
    <name evidence="2" type="ORF">RM779_20360</name>
</gene>
<evidence type="ECO:0000313" key="2">
    <source>
        <dbReference type="EMBL" id="MDT0444936.1"/>
    </source>
</evidence>
<proteinExistence type="predicted"/>
<dbReference type="RefSeq" id="WP_311619166.1">
    <property type="nucleotide sequence ID" value="NZ_JAVREV010000011.1"/>
</dbReference>
<name>A0ABU2S7I1_9ACTN</name>
<keyword evidence="3" id="KW-1185">Reference proteome</keyword>
<sequence length="371" mass="40618">MSDDEEELPEPHRVIRMMRLDDPVAVIADSEAWRARDTYPDILPRGPMFAVTEQEADGRWRVLTADESGPQGSRDELGRTCRMRARAAADAGRGAVERAWMAAARRMDREKLDELHVADCRFRIARGDMFLRLGPEGPEPPRPSDPDPMPAGRGRQARSRTAGFLIDPTAATGMSEGLLKLDLLKYVYASAVIPVDVRADSVLALHTHPGGVLLPPVFSVFVRGTGAGWIARATGADTPQEARDGLARRFETLLPASLRRTRSGPPGLPEMPQQLKNVMAGQLGLLDPGVERLTDEQLAECARAATRLSGERLDRIVVLGRHFRITRLERLVRLGPDGPEPPRPSDWDPELPVEANAPPEGADDAARADEG</sequence>
<dbReference type="Proteomes" id="UP001183615">
    <property type="component" value="Unassembled WGS sequence"/>
</dbReference>
<comment type="caution">
    <text evidence="2">The sequence shown here is derived from an EMBL/GenBank/DDBJ whole genome shotgun (WGS) entry which is preliminary data.</text>
</comment>
<organism evidence="2 3">
    <name type="scientific">Streptomyces johnsoniae</name>
    <dbReference type="NCBI Taxonomy" id="3075532"/>
    <lineage>
        <taxon>Bacteria</taxon>
        <taxon>Bacillati</taxon>
        <taxon>Actinomycetota</taxon>
        <taxon>Actinomycetes</taxon>
        <taxon>Kitasatosporales</taxon>
        <taxon>Streptomycetaceae</taxon>
        <taxon>Streptomyces</taxon>
    </lineage>
</organism>
<dbReference type="EMBL" id="JAVREV010000011">
    <property type="protein sequence ID" value="MDT0444936.1"/>
    <property type="molecule type" value="Genomic_DNA"/>
</dbReference>
<dbReference type="InterPro" id="IPR045998">
    <property type="entry name" value="DUF5954"/>
</dbReference>
<dbReference type="Pfam" id="PF19379">
    <property type="entry name" value="DUF5954"/>
    <property type="match status" value="1"/>
</dbReference>
<evidence type="ECO:0000256" key="1">
    <source>
        <dbReference type="SAM" id="MobiDB-lite"/>
    </source>
</evidence>
<protein>
    <submittedName>
        <fullName evidence="2">DUF5954 family protein</fullName>
    </submittedName>
</protein>
<feature type="compositionally biased region" description="Pro residues" evidence="1">
    <location>
        <begin position="137"/>
        <end position="149"/>
    </location>
</feature>
<accession>A0ABU2S7I1</accession>
<evidence type="ECO:0000313" key="3">
    <source>
        <dbReference type="Proteomes" id="UP001183615"/>
    </source>
</evidence>
<reference evidence="3" key="1">
    <citation type="submission" date="2023-07" db="EMBL/GenBank/DDBJ databases">
        <title>30 novel species of actinomycetes from the DSMZ collection.</title>
        <authorList>
            <person name="Nouioui I."/>
        </authorList>
    </citation>
    <scope>NUCLEOTIDE SEQUENCE [LARGE SCALE GENOMIC DNA]</scope>
    <source>
        <strain evidence="3">DSM 41886</strain>
    </source>
</reference>
<feature type="region of interest" description="Disordered" evidence="1">
    <location>
        <begin position="333"/>
        <end position="371"/>
    </location>
</feature>
<feature type="region of interest" description="Disordered" evidence="1">
    <location>
        <begin position="132"/>
        <end position="160"/>
    </location>
</feature>